<dbReference type="AlphaFoldDB" id="A0A7G9GXY1"/>
<gene>
    <name evidence="2" type="ORF">H9Q81_02135</name>
</gene>
<name>A0A7G9GXY1_9FUSO</name>
<organism evidence="2 3">
    <name type="scientific">Fusobacterium hominis</name>
    <dbReference type="NCBI Taxonomy" id="2764326"/>
    <lineage>
        <taxon>Bacteria</taxon>
        <taxon>Fusobacteriati</taxon>
        <taxon>Fusobacteriota</taxon>
        <taxon>Fusobacteriia</taxon>
        <taxon>Fusobacteriales</taxon>
        <taxon>Fusobacteriaceae</taxon>
        <taxon>Fusobacterium</taxon>
    </lineage>
</organism>
<reference evidence="2 3" key="1">
    <citation type="submission" date="2020-08" db="EMBL/GenBank/DDBJ databases">
        <authorList>
            <person name="Liu C."/>
            <person name="Sun Q."/>
        </authorList>
    </citation>
    <scope>NUCLEOTIDE SEQUENCE [LARGE SCALE GENOMIC DNA]</scope>
    <source>
        <strain evidence="2 3">NSJ-57</strain>
    </source>
</reference>
<keyword evidence="1" id="KW-0472">Membrane</keyword>
<dbReference type="Proteomes" id="UP000515913">
    <property type="component" value="Chromosome"/>
</dbReference>
<accession>A0A7G9GXY1</accession>
<protein>
    <submittedName>
        <fullName evidence="2">Uncharacterized protein</fullName>
    </submittedName>
</protein>
<keyword evidence="1" id="KW-0812">Transmembrane</keyword>
<proteinExistence type="predicted"/>
<evidence type="ECO:0000256" key="1">
    <source>
        <dbReference type="SAM" id="Phobius"/>
    </source>
</evidence>
<keyword evidence="3" id="KW-1185">Reference proteome</keyword>
<dbReference type="KEGG" id="fho:H9Q81_02135"/>
<dbReference type="RefSeq" id="WP_176838495.1">
    <property type="nucleotide sequence ID" value="NZ_CP060637.1"/>
</dbReference>
<keyword evidence="1" id="KW-1133">Transmembrane helix</keyword>
<evidence type="ECO:0000313" key="3">
    <source>
        <dbReference type="Proteomes" id="UP000515913"/>
    </source>
</evidence>
<feature type="transmembrane region" description="Helical" evidence="1">
    <location>
        <begin position="12"/>
        <end position="34"/>
    </location>
</feature>
<evidence type="ECO:0000313" key="2">
    <source>
        <dbReference type="EMBL" id="QNM15663.1"/>
    </source>
</evidence>
<sequence length="54" mass="6754">MEKKRKLQLQILVNTLVKLFLFPLFIVGMLLRFYDKIFKKNQGRKRKTPYNFWY</sequence>
<dbReference type="EMBL" id="CP060637">
    <property type="protein sequence ID" value="QNM15663.1"/>
    <property type="molecule type" value="Genomic_DNA"/>
</dbReference>